<accession>A0A9X4J1Y3</accession>
<dbReference type="Proteomes" id="UP001140973">
    <property type="component" value="Unassembled WGS sequence"/>
</dbReference>
<evidence type="ECO:0000313" key="2">
    <source>
        <dbReference type="EMBL" id="MDE1359133.1"/>
    </source>
</evidence>
<keyword evidence="1" id="KW-1133">Transmembrane helix</keyword>
<evidence type="ECO:0000313" key="3">
    <source>
        <dbReference type="Proteomes" id="UP001140973"/>
    </source>
</evidence>
<evidence type="ECO:0000256" key="1">
    <source>
        <dbReference type="SAM" id="Phobius"/>
    </source>
</evidence>
<feature type="transmembrane region" description="Helical" evidence="1">
    <location>
        <begin position="12"/>
        <end position="31"/>
    </location>
</feature>
<keyword evidence="1" id="KW-0812">Transmembrane</keyword>
<sequence>MYYLFDWKVKLGIVLSCILFLACCISFVIAWNSPQPVDAMSAVTKFFNYRWFAAFLFGFVSMISATYSAYQKRLHSI</sequence>
<dbReference type="AlphaFoldDB" id="A0A9X4J1Y3"/>
<dbReference type="RefSeq" id="WP_029842189.1">
    <property type="nucleotide sequence ID" value="NZ_JAKNAP010000146.1"/>
</dbReference>
<organism evidence="2 3">
    <name type="scientific">Vibrio aestuarianus</name>
    <dbReference type="NCBI Taxonomy" id="28171"/>
    <lineage>
        <taxon>Bacteria</taxon>
        <taxon>Pseudomonadati</taxon>
        <taxon>Pseudomonadota</taxon>
        <taxon>Gammaproteobacteria</taxon>
        <taxon>Vibrionales</taxon>
        <taxon>Vibrionaceae</taxon>
        <taxon>Vibrio</taxon>
    </lineage>
</organism>
<reference evidence="2" key="1">
    <citation type="submission" date="2022-02" db="EMBL/GenBank/DDBJ databases">
        <title>Emergence and expansion in Europe of a Vibrio aestuarianus clonal complex pathogenic for oysters.</title>
        <authorList>
            <person name="Mesnil A."/>
            <person name="Travers M.-A."/>
        </authorList>
    </citation>
    <scope>NUCLEOTIDE SEQUENCE</scope>
    <source>
        <strain evidence="2">151-ITT-15-cp-1</strain>
    </source>
</reference>
<comment type="caution">
    <text evidence="2">The sequence shown here is derived from an EMBL/GenBank/DDBJ whole genome shotgun (WGS) entry which is preliminary data.</text>
</comment>
<dbReference type="EMBL" id="JAKNAP010000146">
    <property type="protein sequence ID" value="MDE1359133.1"/>
    <property type="molecule type" value="Genomic_DNA"/>
</dbReference>
<feature type="transmembrane region" description="Helical" evidence="1">
    <location>
        <begin position="51"/>
        <end position="70"/>
    </location>
</feature>
<gene>
    <name evidence="2" type="ORF">L9W73_17830</name>
</gene>
<protein>
    <submittedName>
        <fullName evidence="2">Uncharacterized protein</fullName>
    </submittedName>
</protein>
<name>A0A9X4J1Y3_9VIBR</name>
<proteinExistence type="predicted"/>
<keyword evidence="1" id="KW-0472">Membrane</keyword>